<evidence type="ECO:0000256" key="2">
    <source>
        <dbReference type="SAM" id="Phobius"/>
    </source>
</evidence>
<dbReference type="Pfam" id="PF00078">
    <property type="entry name" value="RVT_1"/>
    <property type="match status" value="1"/>
</dbReference>
<dbReference type="EMBL" id="CAXDID020000309">
    <property type="protein sequence ID" value="CAL6074572.1"/>
    <property type="molecule type" value="Genomic_DNA"/>
</dbReference>
<comment type="caution">
    <text evidence="4">The sequence shown here is derived from an EMBL/GenBank/DDBJ whole genome shotgun (WGS) entry which is preliminary data.</text>
</comment>
<keyword evidence="5" id="KW-1185">Reference proteome</keyword>
<feature type="region of interest" description="Disordered" evidence="1">
    <location>
        <begin position="295"/>
        <end position="316"/>
    </location>
</feature>
<feature type="transmembrane region" description="Helical" evidence="2">
    <location>
        <begin position="63"/>
        <end position="86"/>
    </location>
</feature>
<organism evidence="4 5">
    <name type="scientific">Hexamita inflata</name>
    <dbReference type="NCBI Taxonomy" id="28002"/>
    <lineage>
        <taxon>Eukaryota</taxon>
        <taxon>Metamonada</taxon>
        <taxon>Diplomonadida</taxon>
        <taxon>Hexamitidae</taxon>
        <taxon>Hexamitinae</taxon>
        <taxon>Hexamita</taxon>
    </lineage>
</organism>
<protein>
    <submittedName>
        <fullName evidence="4">Reverse_transcriptase (RNA-dependent DNA polymerase)</fullName>
    </submittedName>
</protein>
<evidence type="ECO:0000256" key="1">
    <source>
        <dbReference type="SAM" id="MobiDB-lite"/>
    </source>
</evidence>
<feature type="transmembrane region" description="Helical" evidence="2">
    <location>
        <begin position="31"/>
        <end position="51"/>
    </location>
</feature>
<feature type="transmembrane region" description="Helical" evidence="2">
    <location>
        <begin position="98"/>
        <end position="123"/>
    </location>
</feature>
<keyword evidence="2" id="KW-1133">Transmembrane helix</keyword>
<evidence type="ECO:0000313" key="5">
    <source>
        <dbReference type="Proteomes" id="UP001642409"/>
    </source>
</evidence>
<reference evidence="4 5" key="1">
    <citation type="submission" date="2024-07" db="EMBL/GenBank/DDBJ databases">
        <authorList>
            <person name="Akdeniz Z."/>
        </authorList>
    </citation>
    <scope>NUCLEOTIDE SEQUENCE [LARGE SCALE GENOMIC DNA]</scope>
</reference>
<dbReference type="Gene3D" id="3.30.70.270">
    <property type="match status" value="1"/>
</dbReference>
<dbReference type="PROSITE" id="PS50878">
    <property type="entry name" value="RT_POL"/>
    <property type="match status" value="1"/>
</dbReference>
<keyword evidence="2" id="KW-0472">Membrane</keyword>
<evidence type="ECO:0000313" key="4">
    <source>
        <dbReference type="EMBL" id="CAL6074572.1"/>
    </source>
</evidence>
<feature type="region of interest" description="Disordered" evidence="1">
    <location>
        <begin position="345"/>
        <end position="405"/>
    </location>
</feature>
<accession>A0ABP1L1I3</accession>
<feature type="domain" description="Reverse transcriptase" evidence="3">
    <location>
        <begin position="712"/>
        <end position="932"/>
    </location>
</feature>
<sequence length="1282" mass="145747">MFNVISNQNIQNSLSSTLKVVQNYIKTVEELVVQFVKMLILCVSFYCQFFNPFNVCLLHFLKLLTYFDNVLNVLSDVTLVAIFRRYFNQIWKQRHINLLYLVYIIQRYFLQMLAFVLQFYFAIFHVKHLQIQRKVVDNSTLLNLQRFAINLVKDISAEGNQMLLTVRHVQLLTRKFLCSVIQQNALIQGEFVESSNQLLHIYFHVVQCEFNLLKLYFFKQFLIKQLSIVNYYDFECVESEILQILEYILIITCNLKLFCVEFITASISEQNNHENIDQTIQRLQNTLINVAGATSSTREQQGTLQSSQQSDGTTSSYMKPLKIDILQQVQQMRRITIQRNPVPLHHAEQIQQQEPIPQPSATDQPTTTTDVPTAPTIPEPADLPVVNNQPTALQPPQPAVPQTASNNSTAKKFQCSECNIEPCSFPTLKGLYGHAHSLTNHPTHPHHPEKIAEQYRTAINALHCKAQCRICGSPFSTKGNCTTHEKQTPYCREKIKEMEQHAQFNPTLTAAPPANVQLPDYDCYTLSRFCSNTDKLALDKAYNQLHDDFIRSKIETPSHIDRFIGQFKLKESKPNKHTVFLEEDEQIKIRKLRSAVSRDFALQATGKAFQRLEDHYDNVPRVLITEQEALEEFKRKHPDSKNLQSPPLPAGIVMQGQMEPITEDEIKTIILRIKKAKSPGEDGITGQHLKYLVYQHEPFLKILEFFFNQLLNNPRHLQDCKKLFRFRALLIPKKTGGFRPVSCESMILAVFSSCLKTRLMQQIKIHDHQFCFKSGGITHALARVESFKAQGKTLTLADCTNAYQAIDQNALIHSLQLNGVNSLFVEYYRTYLDTRSCKYADKITSGCPAGSSTSSMAFAGALTDVITAMEAKGYQLTVFADDIQISHDQNVDKDVVLQELAALLQPLGLELALNKCSSTQDGGEITFLGQTFSQSSTVSLAERMTAKIDKCLKVLDASPITNHQKFLLLRSVVLPKVNYAPLVDFAPKIPQDGFGNQYGLIDQKVFKYASDLFAVKDLSETEQADFFTNSASKGGLEMVVPSLYYDFMQAQQKAVLAGKCGVFKALRKEYLNTLQDHPGVPAIGYAINNFTYLTDNELFDLIKHRFQVLNKELDSESKCLLCGKKMTAQHEIRCNRNAGIRTVRHDYMVNRILTKIDHHRHPRPVDKAHGNLPSSDKLEKPDVEFQYKNATYVLDVTFAVEANICNAFKGKILKYGGTYGDNRVIPLVLRYNGTVREIHEHANNIPARDHGLLPKQTLLPCSGARQRRSQAALHQLDHQCSA</sequence>
<dbReference type="InterPro" id="IPR000477">
    <property type="entry name" value="RT_dom"/>
</dbReference>
<dbReference type="InterPro" id="IPR043128">
    <property type="entry name" value="Rev_trsase/Diguanyl_cyclase"/>
</dbReference>
<dbReference type="Proteomes" id="UP001642409">
    <property type="component" value="Unassembled WGS sequence"/>
</dbReference>
<keyword evidence="2" id="KW-0812">Transmembrane</keyword>
<proteinExistence type="predicted"/>
<dbReference type="InterPro" id="IPR043502">
    <property type="entry name" value="DNA/RNA_pol_sf"/>
</dbReference>
<evidence type="ECO:0000259" key="3">
    <source>
        <dbReference type="PROSITE" id="PS50878"/>
    </source>
</evidence>
<gene>
    <name evidence="4" type="ORF">HINF_LOCUS56785</name>
</gene>
<feature type="compositionally biased region" description="Low complexity" evidence="1">
    <location>
        <begin position="349"/>
        <end position="376"/>
    </location>
</feature>
<name>A0ABP1L1I3_9EUKA</name>
<dbReference type="SUPFAM" id="SSF56672">
    <property type="entry name" value="DNA/RNA polymerases"/>
    <property type="match status" value="1"/>
</dbReference>
<feature type="compositionally biased region" description="Low complexity" evidence="1">
    <location>
        <begin position="300"/>
        <end position="316"/>
    </location>
</feature>